<protein>
    <submittedName>
        <fullName evidence="1">Uncharacterized protein</fullName>
    </submittedName>
</protein>
<dbReference type="Proteomes" id="UP000602198">
    <property type="component" value="Unassembled WGS sequence"/>
</dbReference>
<evidence type="ECO:0000313" key="1">
    <source>
        <dbReference type="EMBL" id="MBL1077059.1"/>
    </source>
</evidence>
<gene>
    <name evidence="1" type="ORF">JK358_21915</name>
</gene>
<sequence>MSDADRDDLRAALVERARTVEQNGWEAVRSEWAEGDLAAVAYLLQDAAMLEELDEPEGSVLTRYAGNLFGFNGARKDIQAGLVDTQAWFAKARSELRAR</sequence>
<dbReference type="RefSeq" id="WP_201949674.1">
    <property type="nucleotide sequence ID" value="NZ_JAERRJ010000008.1"/>
</dbReference>
<name>A0ABS1M9Z5_9NOCA</name>
<keyword evidence="2" id="KW-1185">Reference proteome</keyword>
<reference evidence="1 2" key="1">
    <citation type="submission" date="2021-01" db="EMBL/GenBank/DDBJ databases">
        <title>WGS of actinomycetes isolated from Thailand.</title>
        <authorList>
            <person name="Thawai C."/>
        </authorList>
    </citation>
    <scope>NUCLEOTIDE SEQUENCE [LARGE SCALE GENOMIC DNA]</scope>
    <source>
        <strain evidence="1 2">LPG 2</strain>
    </source>
</reference>
<proteinExistence type="predicted"/>
<accession>A0ABS1M9Z5</accession>
<dbReference type="EMBL" id="JAERRJ010000008">
    <property type="protein sequence ID" value="MBL1077059.1"/>
    <property type="molecule type" value="Genomic_DNA"/>
</dbReference>
<evidence type="ECO:0000313" key="2">
    <source>
        <dbReference type="Proteomes" id="UP000602198"/>
    </source>
</evidence>
<organism evidence="1 2">
    <name type="scientific">Nocardia acididurans</name>
    <dbReference type="NCBI Taxonomy" id="2802282"/>
    <lineage>
        <taxon>Bacteria</taxon>
        <taxon>Bacillati</taxon>
        <taxon>Actinomycetota</taxon>
        <taxon>Actinomycetes</taxon>
        <taxon>Mycobacteriales</taxon>
        <taxon>Nocardiaceae</taxon>
        <taxon>Nocardia</taxon>
    </lineage>
</organism>
<comment type="caution">
    <text evidence="1">The sequence shown here is derived from an EMBL/GenBank/DDBJ whole genome shotgun (WGS) entry which is preliminary data.</text>
</comment>